<evidence type="ECO:0000313" key="8">
    <source>
        <dbReference type="Proteomes" id="UP000196560"/>
    </source>
</evidence>
<dbReference type="InterPro" id="IPR004481">
    <property type="entry name" value="K/Na/Ca-exchanger"/>
</dbReference>
<dbReference type="Proteomes" id="UP000196560">
    <property type="component" value="Unassembled WGS sequence"/>
</dbReference>
<dbReference type="PANTHER" id="PTHR10846">
    <property type="entry name" value="SODIUM/POTASSIUM/CALCIUM EXCHANGER"/>
    <property type="match status" value="1"/>
</dbReference>
<feature type="transmembrane region" description="Helical" evidence="5">
    <location>
        <begin position="382"/>
        <end position="398"/>
    </location>
</feature>
<feature type="transmembrane region" description="Helical" evidence="5">
    <location>
        <begin position="290"/>
        <end position="313"/>
    </location>
</feature>
<feature type="transmembrane region" description="Helical" evidence="5">
    <location>
        <begin position="252"/>
        <end position="270"/>
    </location>
</feature>
<organism evidence="7 8">
    <name type="scientific">Enorma massiliensis</name>
    <dbReference type="NCBI Taxonomy" id="1472761"/>
    <lineage>
        <taxon>Bacteria</taxon>
        <taxon>Bacillati</taxon>
        <taxon>Actinomycetota</taxon>
        <taxon>Coriobacteriia</taxon>
        <taxon>Coriobacteriales</taxon>
        <taxon>Coriobacteriaceae</taxon>
        <taxon>Enorma</taxon>
    </lineage>
</organism>
<comment type="subcellular location">
    <subcellularLocation>
        <location evidence="1">Membrane</location>
        <topology evidence="1">Multi-pass membrane protein</topology>
    </subcellularLocation>
</comment>
<evidence type="ECO:0000256" key="2">
    <source>
        <dbReference type="ARBA" id="ARBA00022692"/>
    </source>
</evidence>
<feature type="domain" description="Sodium/calcium exchanger membrane region" evidence="6">
    <location>
        <begin position="256"/>
        <end position="397"/>
    </location>
</feature>
<dbReference type="GO" id="GO:0005886">
    <property type="term" value="C:plasma membrane"/>
    <property type="evidence" value="ECO:0007669"/>
    <property type="project" value="TreeGrafter"/>
</dbReference>
<dbReference type="eggNOG" id="COG0530">
    <property type="taxonomic scope" value="Bacteria"/>
</dbReference>
<dbReference type="GO" id="GO:0006874">
    <property type="term" value="P:intracellular calcium ion homeostasis"/>
    <property type="evidence" value="ECO:0007669"/>
    <property type="project" value="TreeGrafter"/>
</dbReference>
<dbReference type="GO" id="GO:0005262">
    <property type="term" value="F:calcium channel activity"/>
    <property type="evidence" value="ECO:0007669"/>
    <property type="project" value="TreeGrafter"/>
</dbReference>
<dbReference type="AlphaFoldDB" id="A0A1Y3U4L7"/>
<proteinExistence type="predicted"/>
<accession>A0A1Y3U4L7</accession>
<evidence type="ECO:0000259" key="6">
    <source>
        <dbReference type="Pfam" id="PF01699"/>
    </source>
</evidence>
<sequence length="399" mass="40640">MRRARLRPQLKPLLAAASAACSRGGWEVLMPYVVEFAFILIGFVLLVVGADKLVESASSIAARFGMPERVIGLTIVAVGTSLPELVVSVTSGAGGHADMVLGNVVGSCLANILLILGISSLISPIPLARSTRRFEIPASIASVVLLLVFANTGGQITVVEGATMLAFFAAFMVRSAMVGTRAKRAEDMSDVEPLALAATPAADSTGALEQGPMAAAAPAAGSVAGFAQGSAAAPAAGSATGTAAVKLRQQNLLIDALVIAVSIALLKFGADFVVDNSVTVAGGLGVSERVIGITVVALGTCLPELVTGVVAALKGNTEIAVGNVIGSNVANVLLVIGAPALFSAVPYDAAYNVDFILQIVFTAALLACAFHRPRNRVGRIDGIAFTFLYVAYIVASLLR</sequence>
<dbReference type="InterPro" id="IPR004837">
    <property type="entry name" value="NaCa_Exmemb"/>
</dbReference>
<evidence type="ECO:0000256" key="3">
    <source>
        <dbReference type="ARBA" id="ARBA00022989"/>
    </source>
</evidence>
<dbReference type="EMBL" id="NFHO01000005">
    <property type="protein sequence ID" value="OUN43125.1"/>
    <property type="molecule type" value="Genomic_DNA"/>
</dbReference>
<dbReference type="InterPro" id="IPR044880">
    <property type="entry name" value="NCX_ion-bd_dom_sf"/>
</dbReference>
<name>A0A1Y3U4L7_9ACTN</name>
<dbReference type="PANTHER" id="PTHR10846:SF8">
    <property type="entry name" value="INNER MEMBRANE PROTEIN YRBG"/>
    <property type="match status" value="1"/>
</dbReference>
<evidence type="ECO:0000256" key="5">
    <source>
        <dbReference type="SAM" id="Phobius"/>
    </source>
</evidence>
<dbReference type="Pfam" id="PF01699">
    <property type="entry name" value="Na_Ca_ex"/>
    <property type="match status" value="2"/>
</dbReference>
<reference evidence="8" key="1">
    <citation type="submission" date="2017-04" db="EMBL/GenBank/DDBJ databases">
        <title>Function of individual gut microbiota members based on whole genome sequencing of pure cultures obtained from chicken caecum.</title>
        <authorList>
            <person name="Medvecky M."/>
            <person name="Cejkova D."/>
            <person name="Polansky O."/>
            <person name="Karasova D."/>
            <person name="Kubasova T."/>
            <person name="Cizek A."/>
            <person name="Rychlik I."/>
        </authorList>
    </citation>
    <scope>NUCLEOTIDE SEQUENCE [LARGE SCALE GENOMIC DNA]</scope>
    <source>
        <strain evidence="8">An70</strain>
    </source>
</reference>
<dbReference type="GO" id="GO:0008273">
    <property type="term" value="F:calcium, potassium:sodium antiporter activity"/>
    <property type="evidence" value="ECO:0007669"/>
    <property type="project" value="TreeGrafter"/>
</dbReference>
<feature type="transmembrane region" description="Helical" evidence="5">
    <location>
        <begin position="325"/>
        <end position="345"/>
    </location>
</feature>
<evidence type="ECO:0000256" key="1">
    <source>
        <dbReference type="ARBA" id="ARBA00004141"/>
    </source>
</evidence>
<feature type="transmembrane region" description="Helical" evidence="5">
    <location>
        <begin position="156"/>
        <end position="173"/>
    </location>
</feature>
<comment type="caution">
    <text evidence="7">The sequence shown here is derived from an EMBL/GenBank/DDBJ whole genome shotgun (WGS) entry which is preliminary data.</text>
</comment>
<feature type="transmembrane region" description="Helical" evidence="5">
    <location>
        <begin position="100"/>
        <end position="122"/>
    </location>
</feature>
<evidence type="ECO:0000256" key="4">
    <source>
        <dbReference type="ARBA" id="ARBA00023136"/>
    </source>
</evidence>
<feature type="transmembrane region" description="Helical" evidence="5">
    <location>
        <begin position="351"/>
        <end position="370"/>
    </location>
</feature>
<protein>
    <recommendedName>
        <fullName evidence="6">Sodium/calcium exchanger membrane region domain-containing protein</fullName>
    </recommendedName>
</protein>
<gene>
    <name evidence="7" type="ORF">B5G21_05930</name>
</gene>
<feature type="transmembrane region" description="Helical" evidence="5">
    <location>
        <begin position="32"/>
        <end position="50"/>
    </location>
</feature>
<keyword evidence="3 5" id="KW-1133">Transmembrane helix</keyword>
<dbReference type="NCBIfam" id="TIGR00367">
    <property type="entry name" value="calcium/sodium antiporter"/>
    <property type="match status" value="1"/>
</dbReference>
<keyword evidence="8" id="KW-1185">Reference proteome</keyword>
<keyword evidence="2 5" id="KW-0812">Transmembrane</keyword>
<feature type="domain" description="Sodium/calcium exchanger membrane region" evidence="6">
    <location>
        <begin position="36"/>
        <end position="174"/>
    </location>
</feature>
<dbReference type="Gene3D" id="1.20.1420.30">
    <property type="entry name" value="NCX, central ion-binding region"/>
    <property type="match status" value="2"/>
</dbReference>
<keyword evidence="4 5" id="KW-0472">Membrane</keyword>
<feature type="transmembrane region" description="Helical" evidence="5">
    <location>
        <begin position="70"/>
        <end position="94"/>
    </location>
</feature>
<evidence type="ECO:0000313" key="7">
    <source>
        <dbReference type="EMBL" id="OUN43125.1"/>
    </source>
</evidence>